<organism evidence="1">
    <name type="scientific">marine sediment metagenome</name>
    <dbReference type="NCBI Taxonomy" id="412755"/>
    <lineage>
        <taxon>unclassified sequences</taxon>
        <taxon>metagenomes</taxon>
        <taxon>ecological metagenomes</taxon>
    </lineage>
</organism>
<reference evidence="1" key="1">
    <citation type="journal article" date="2014" name="Front. Microbiol.">
        <title>High frequency of phylogenetically diverse reductive dehalogenase-homologous genes in deep subseafloor sedimentary metagenomes.</title>
        <authorList>
            <person name="Kawai M."/>
            <person name="Futagami T."/>
            <person name="Toyoda A."/>
            <person name="Takaki Y."/>
            <person name="Nishi S."/>
            <person name="Hori S."/>
            <person name="Arai W."/>
            <person name="Tsubouchi T."/>
            <person name="Morono Y."/>
            <person name="Uchiyama I."/>
            <person name="Ito T."/>
            <person name="Fujiyama A."/>
            <person name="Inagaki F."/>
            <person name="Takami H."/>
        </authorList>
    </citation>
    <scope>NUCLEOTIDE SEQUENCE</scope>
    <source>
        <strain evidence="1">Expedition CK06-06</strain>
    </source>
</reference>
<comment type="caution">
    <text evidence="1">The sequence shown here is derived from an EMBL/GenBank/DDBJ whole genome shotgun (WGS) entry which is preliminary data.</text>
</comment>
<evidence type="ECO:0000313" key="1">
    <source>
        <dbReference type="EMBL" id="GAG89931.1"/>
    </source>
</evidence>
<proteinExistence type="predicted"/>
<gene>
    <name evidence="1" type="ORF">S01H4_23138</name>
</gene>
<sequence>MVEKKEEEFKKDLASFSDKLWSNKPVDRKIVHQLYALNHGLLATSESGAGIGFYPSNNGIVFDFLKRGKGDTFKIVESRRLITDNWAVIHLEKAIEMSKELGEEIDPDTDYIKRVISSSFPLI</sequence>
<dbReference type="EMBL" id="BART01010702">
    <property type="protein sequence ID" value="GAG89931.1"/>
    <property type="molecule type" value="Genomic_DNA"/>
</dbReference>
<accession>X1D0D6</accession>
<name>X1D0D6_9ZZZZ</name>
<protein>
    <submittedName>
        <fullName evidence="1">Uncharacterized protein</fullName>
    </submittedName>
</protein>
<dbReference type="AlphaFoldDB" id="X1D0D6"/>